<feature type="non-terminal residue" evidence="1">
    <location>
        <position position="102"/>
    </location>
</feature>
<dbReference type="SUPFAM" id="SSF53920">
    <property type="entry name" value="Fe-only hydrogenase"/>
    <property type="match status" value="1"/>
</dbReference>
<dbReference type="InterPro" id="IPR009016">
    <property type="entry name" value="Fe_hydrogenase"/>
</dbReference>
<keyword evidence="2" id="KW-1185">Reference proteome</keyword>
<reference evidence="1" key="1">
    <citation type="journal article" date="2023" name="PhytoFront">
        <title>Draft Genome Resources of Seven Strains of Tilletia horrida, Causal Agent of Kernel Smut of Rice.</title>
        <authorList>
            <person name="Khanal S."/>
            <person name="Antony Babu S."/>
            <person name="Zhou X.G."/>
        </authorList>
    </citation>
    <scope>NUCLEOTIDE SEQUENCE</scope>
    <source>
        <strain evidence="1">TX6</strain>
    </source>
</reference>
<dbReference type="AlphaFoldDB" id="A0AAN6GIG9"/>
<comment type="caution">
    <text evidence="1">The sequence shown here is derived from an EMBL/GenBank/DDBJ whole genome shotgun (WGS) entry which is preliminary data.</text>
</comment>
<dbReference type="Proteomes" id="UP001176517">
    <property type="component" value="Unassembled WGS sequence"/>
</dbReference>
<dbReference type="EMBL" id="JAPDMZ010000732">
    <property type="protein sequence ID" value="KAK0541830.1"/>
    <property type="molecule type" value="Genomic_DNA"/>
</dbReference>
<proteinExistence type="predicted"/>
<gene>
    <name evidence="1" type="primary">NAR1_2</name>
    <name evidence="1" type="ORF">OC846_006927</name>
</gene>
<evidence type="ECO:0000313" key="1">
    <source>
        <dbReference type="EMBL" id="KAK0541830.1"/>
    </source>
</evidence>
<evidence type="ECO:0000313" key="2">
    <source>
        <dbReference type="Proteomes" id="UP001176517"/>
    </source>
</evidence>
<name>A0AAN6GIG9_9BASI</name>
<dbReference type="InterPro" id="IPR050340">
    <property type="entry name" value="Cytosolic_Fe-S_CAF"/>
</dbReference>
<sequence length="102" mass="12135">MQSHHEMKRAIFSPEYTHALLVASISPQYLASLSARYSIDDDNHNYIPLDILLHRITHFLQSRFGFHHVFATTFPRQLALHEHALEFQERKHRQQQQQTEDD</sequence>
<dbReference type="PANTHER" id="PTHR11615">
    <property type="entry name" value="NITRATE, FORMATE, IRON DEHYDROGENASE"/>
    <property type="match status" value="1"/>
</dbReference>
<organism evidence="1 2">
    <name type="scientific">Tilletia horrida</name>
    <dbReference type="NCBI Taxonomy" id="155126"/>
    <lineage>
        <taxon>Eukaryota</taxon>
        <taxon>Fungi</taxon>
        <taxon>Dikarya</taxon>
        <taxon>Basidiomycota</taxon>
        <taxon>Ustilaginomycotina</taxon>
        <taxon>Exobasidiomycetes</taxon>
        <taxon>Tilletiales</taxon>
        <taxon>Tilletiaceae</taxon>
        <taxon>Tilletia</taxon>
    </lineage>
</organism>
<accession>A0AAN6GIG9</accession>
<protein>
    <submittedName>
        <fullName evidence="1">Cytosolic Fe-S cluster assembly factor nar1</fullName>
    </submittedName>
</protein>